<accession>A0A0F9JI04</accession>
<protein>
    <submittedName>
        <fullName evidence="1">Uncharacterized protein</fullName>
    </submittedName>
</protein>
<evidence type="ECO:0000313" key="1">
    <source>
        <dbReference type="EMBL" id="KKM69494.1"/>
    </source>
</evidence>
<organism evidence="1">
    <name type="scientific">marine sediment metagenome</name>
    <dbReference type="NCBI Taxonomy" id="412755"/>
    <lineage>
        <taxon>unclassified sequences</taxon>
        <taxon>metagenomes</taxon>
        <taxon>ecological metagenomes</taxon>
    </lineage>
</organism>
<dbReference type="AlphaFoldDB" id="A0A0F9JI04"/>
<sequence>MDYSLGDLQKAAERHRERFNRRLRERYELARSLGFSPSEAKVLQSKTKETIVRLAGEKGRV</sequence>
<comment type="caution">
    <text evidence="1">The sequence shown here is derived from an EMBL/GenBank/DDBJ whole genome shotgun (WGS) entry which is preliminary data.</text>
</comment>
<gene>
    <name evidence="1" type="ORF">LCGC14_1450270</name>
</gene>
<reference evidence="1" key="1">
    <citation type="journal article" date="2015" name="Nature">
        <title>Complex archaea that bridge the gap between prokaryotes and eukaryotes.</title>
        <authorList>
            <person name="Spang A."/>
            <person name="Saw J.H."/>
            <person name="Jorgensen S.L."/>
            <person name="Zaremba-Niedzwiedzka K."/>
            <person name="Martijn J."/>
            <person name="Lind A.E."/>
            <person name="van Eijk R."/>
            <person name="Schleper C."/>
            <person name="Guy L."/>
            <person name="Ettema T.J."/>
        </authorList>
    </citation>
    <scope>NUCLEOTIDE SEQUENCE</scope>
</reference>
<dbReference type="EMBL" id="LAZR01009979">
    <property type="protein sequence ID" value="KKM69494.1"/>
    <property type="molecule type" value="Genomic_DNA"/>
</dbReference>
<proteinExistence type="predicted"/>
<name>A0A0F9JI04_9ZZZZ</name>